<dbReference type="OrthoDB" id="7062584at2"/>
<dbReference type="PANTHER" id="PTHR35176">
    <property type="entry name" value="HEME OXYGENASE HI_0854-RELATED"/>
    <property type="match status" value="1"/>
</dbReference>
<dbReference type="PANTHER" id="PTHR35176:SF6">
    <property type="entry name" value="HEME OXYGENASE HI_0854-RELATED"/>
    <property type="match status" value="1"/>
</dbReference>
<keyword evidence="1" id="KW-0560">Oxidoreductase</keyword>
<accession>A0A2M8WQW3</accession>
<evidence type="ECO:0000313" key="4">
    <source>
        <dbReference type="Proteomes" id="UP000231586"/>
    </source>
</evidence>
<dbReference type="GO" id="GO:0070967">
    <property type="term" value="F:coenzyme F420 binding"/>
    <property type="evidence" value="ECO:0007669"/>
    <property type="project" value="TreeGrafter"/>
</dbReference>
<evidence type="ECO:0000256" key="1">
    <source>
        <dbReference type="ARBA" id="ARBA00023002"/>
    </source>
</evidence>
<dbReference type="SUPFAM" id="SSF50475">
    <property type="entry name" value="FMN-binding split barrel"/>
    <property type="match status" value="1"/>
</dbReference>
<keyword evidence="4" id="KW-1185">Reference proteome</keyword>
<comment type="caution">
    <text evidence="3">The sequence shown here is derived from an EMBL/GenBank/DDBJ whole genome shotgun (WGS) entry which is preliminary data.</text>
</comment>
<dbReference type="Pfam" id="PF01243">
    <property type="entry name" value="PNPOx_N"/>
    <property type="match status" value="1"/>
</dbReference>
<evidence type="ECO:0000259" key="2">
    <source>
        <dbReference type="Pfam" id="PF01243"/>
    </source>
</evidence>
<dbReference type="RefSeq" id="WP_100350036.1">
    <property type="nucleotide sequence ID" value="NZ_PGTZ01000008.1"/>
</dbReference>
<dbReference type="Proteomes" id="UP000231586">
    <property type="component" value="Unassembled WGS sequence"/>
</dbReference>
<reference evidence="3 4" key="1">
    <citation type="submission" date="2017-11" db="EMBL/GenBank/DDBJ databases">
        <title>Genomic Encyclopedia of Archaeal and Bacterial Type Strains, Phase II (KMG-II): From Individual Species to Whole Genera.</title>
        <authorList>
            <person name="Goeker M."/>
        </authorList>
    </citation>
    <scope>NUCLEOTIDE SEQUENCE [LARGE SCALE GENOMIC DNA]</scope>
    <source>
        <strain evidence="3 4">DSM 22413</strain>
    </source>
</reference>
<sequence>MDQHEIDAELSAAPDLLEATSAHLAYTAQDGTPRVVPVGIYWTGTELVVATGTEAPKVAAITARPDVALAIDGAGGAGAPDQTRTLSVRGRADVRIVDGVVEEYLAASRKSMAPDAAAAFEKACRAMYPRMARIGITPTWARYFDFGTGRIPGFLQDLAERAQPADGAGE</sequence>
<organism evidence="3 4">
    <name type="scientific">Luteimicrobium subarcticum</name>
    <dbReference type="NCBI Taxonomy" id="620910"/>
    <lineage>
        <taxon>Bacteria</taxon>
        <taxon>Bacillati</taxon>
        <taxon>Actinomycetota</taxon>
        <taxon>Actinomycetes</taxon>
        <taxon>Micrococcales</taxon>
        <taxon>Luteimicrobium</taxon>
    </lineage>
</organism>
<feature type="domain" description="Pyridoxamine 5'-phosphate oxidase N-terminal" evidence="2">
    <location>
        <begin position="22"/>
        <end position="141"/>
    </location>
</feature>
<dbReference type="InterPro" id="IPR011576">
    <property type="entry name" value="Pyridox_Oxase_N"/>
</dbReference>
<dbReference type="EMBL" id="PGTZ01000008">
    <property type="protein sequence ID" value="PJI93318.1"/>
    <property type="molecule type" value="Genomic_DNA"/>
</dbReference>
<dbReference type="AlphaFoldDB" id="A0A2M8WQW3"/>
<dbReference type="GO" id="GO:0016627">
    <property type="term" value="F:oxidoreductase activity, acting on the CH-CH group of donors"/>
    <property type="evidence" value="ECO:0007669"/>
    <property type="project" value="TreeGrafter"/>
</dbReference>
<protein>
    <submittedName>
        <fullName evidence="3">Pyridoxamine 5'-phosphate oxidase</fullName>
    </submittedName>
</protein>
<name>A0A2M8WQW3_9MICO</name>
<evidence type="ECO:0000313" key="3">
    <source>
        <dbReference type="EMBL" id="PJI93318.1"/>
    </source>
</evidence>
<proteinExistence type="predicted"/>
<dbReference type="GO" id="GO:0005829">
    <property type="term" value="C:cytosol"/>
    <property type="evidence" value="ECO:0007669"/>
    <property type="project" value="TreeGrafter"/>
</dbReference>
<gene>
    <name evidence="3" type="ORF">CLV34_1887</name>
</gene>
<dbReference type="InterPro" id="IPR052019">
    <property type="entry name" value="F420H2_bilvrd_red/Heme_oxyg"/>
</dbReference>
<dbReference type="Gene3D" id="2.30.110.10">
    <property type="entry name" value="Electron Transport, Fmn-binding Protein, Chain A"/>
    <property type="match status" value="1"/>
</dbReference>
<dbReference type="InterPro" id="IPR012349">
    <property type="entry name" value="Split_barrel_FMN-bd"/>
</dbReference>